<evidence type="ECO:0000256" key="2">
    <source>
        <dbReference type="ARBA" id="ARBA00005417"/>
    </source>
</evidence>
<dbReference type="PROSITE" id="PS00211">
    <property type="entry name" value="ABC_TRANSPORTER_1"/>
    <property type="match status" value="1"/>
</dbReference>
<sequence>MSLLEVENLSVKFKTNDGIVSAVNDVSFSMDAGKTLAIVGESGSGKSQTAFSILGLLAPNGLSTGSVKFDGQEILNAPLKELNKVRAEEIAIVFQDPMTSLNPYMRVSEQMAEVLIHHQGISKAEAFNQSVAMLDAVKIPDAKRRARLYPHEFSGGMRQRVMIAMSLLCRPKLLIADEPTTALDVTVQAQIMDLFSDIQKEFGMGVILITHDLGVVAGFCEDVLVLYGGRVMEQGPVDPVFENPSHPYTQGLLRAIPRIDQKSDVLDTIPGTPPNMLLPPKGCPFVARCKHADDICGDQLPDLCELTAGRLRACHQPMEKLV</sequence>
<dbReference type="RefSeq" id="WP_046506989.1">
    <property type="nucleotide sequence ID" value="NZ_LANI01000017.1"/>
</dbReference>
<dbReference type="PROSITE" id="PS50893">
    <property type="entry name" value="ABC_TRANSPORTER_2"/>
    <property type="match status" value="1"/>
</dbReference>
<keyword evidence="3" id="KW-0813">Transport</keyword>
<dbReference type="InterPro" id="IPR050388">
    <property type="entry name" value="ABC_Ni/Peptide_Import"/>
</dbReference>
<keyword evidence="10" id="KW-1185">Reference proteome</keyword>
<dbReference type="Pfam" id="PF08352">
    <property type="entry name" value="oligo_HPY"/>
    <property type="match status" value="1"/>
</dbReference>
<dbReference type="OrthoDB" id="37801at2"/>
<dbReference type="GO" id="GO:0016887">
    <property type="term" value="F:ATP hydrolysis activity"/>
    <property type="evidence" value="ECO:0007669"/>
    <property type="project" value="InterPro"/>
</dbReference>
<evidence type="ECO:0000313" key="10">
    <source>
        <dbReference type="Proteomes" id="UP000034491"/>
    </source>
</evidence>
<comment type="caution">
    <text evidence="9">The sequence shown here is derived from an EMBL/GenBank/DDBJ whole genome shotgun (WGS) entry which is preliminary data.</text>
</comment>
<dbReference type="CDD" id="cd03257">
    <property type="entry name" value="ABC_NikE_OppD_transporters"/>
    <property type="match status" value="1"/>
</dbReference>
<dbReference type="Pfam" id="PF00005">
    <property type="entry name" value="ABC_tran"/>
    <property type="match status" value="1"/>
</dbReference>
<comment type="similarity">
    <text evidence="2">Belongs to the ABC transporter superfamily.</text>
</comment>
<gene>
    <name evidence="9" type="primary">oppD</name>
    <name evidence="9" type="ORF">WH95_11055</name>
</gene>
<dbReference type="EMBL" id="LANI01000017">
    <property type="protein sequence ID" value="KKJ76679.1"/>
    <property type="molecule type" value="Genomic_DNA"/>
</dbReference>
<evidence type="ECO:0000256" key="6">
    <source>
        <dbReference type="ARBA" id="ARBA00022840"/>
    </source>
</evidence>
<keyword evidence="4" id="KW-1003">Cell membrane</keyword>
<reference evidence="9 10" key="1">
    <citation type="submission" date="2015-03" db="EMBL/GenBank/DDBJ databases">
        <title>Genome sequence of Kiloniella sp. P1-1, isolated from the gut microflora of Pacific white shrimp, Penaeus vannamei.</title>
        <authorList>
            <person name="Shao Z."/>
            <person name="Wang L."/>
            <person name="Li X."/>
        </authorList>
    </citation>
    <scope>NUCLEOTIDE SEQUENCE [LARGE SCALE GENOMIC DNA]</scope>
    <source>
        <strain evidence="9 10">P1-1</strain>
    </source>
</reference>
<dbReference type="GO" id="GO:0055085">
    <property type="term" value="P:transmembrane transport"/>
    <property type="evidence" value="ECO:0007669"/>
    <property type="project" value="UniProtKB-ARBA"/>
</dbReference>
<organism evidence="9 10">
    <name type="scientific">Kiloniella litopenaei</name>
    <dbReference type="NCBI Taxonomy" id="1549748"/>
    <lineage>
        <taxon>Bacteria</taxon>
        <taxon>Pseudomonadati</taxon>
        <taxon>Pseudomonadota</taxon>
        <taxon>Alphaproteobacteria</taxon>
        <taxon>Rhodospirillales</taxon>
        <taxon>Kiloniellaceae</taxon>
        <taxon>Kiloniella</taxon>
    </lineage>
</organism>
<dbReference type="InterPro" id="IPR017871">
    <property type="entry name" value="ABC_transporter-like_CS"/>
</dbReference>
<dbReference type="STRING" id="1549748.WH95_11055"/>
<dbReference type="SMART" id="SM00382">
    <property type="entry name" value="AAA"/>
    <property type="match status" value="1"/>
</dbReference>
<evidence type="ECO:0000256" key="1">
    <source>
        <dbReference type="ARBA" id="ARBA00004417"/>
    </source>
</evidence>
<evidence type="ECO:0000256" key="4">
    <source>
        <dbReference type="ARBA" id="ARBA00022475"/>
    </source>
</evidence>
<dbReference type="AlphaFoldDB" id="A0A0M2R8D2"/>
<name>A0A0M2R8D2_9PROT</name>
<proteinExistence type="inferred from homology"/>
<evidence type="ECO:0000256" key="5">
    <source>
        <dbReference type="ARBA" id="ARBA00022741"/>
    </source>
</evidence>
<dbReference type="Proteomes" id="UP000034491">
    <property type="component" value="Unassembled WGS sequence"/>
</dbReference>
<dbReference type="GO" id="GO:0015833">
    <property type="term" value="P:peptide transport"/>
    <property type="evidence" value="ECO:0007669"/>
    <property type="project" value="InterPro"/>
</dbReference>
<keyword evidence="6 9" id="KW-0067">ATP-binding</keyword>
<dbReference type="GO" id="GO:0005524">
    <property type="term" value="F:ATP binding"/>
    <property type="evidence" value="ECO:0007669"/>
    <property type="project" value="UniProtKB-KW"/>
</dbReference>
<feature type="domain" description="ABC transporter" evidence="8">
    <location>
        <begin position="4"/>
        <end position="253"/>
    </location>
</feature>
<comment type="subcellular location">
    <subcellularLocation>
        <location evidence="1">Cell inner membrane</location>
        <topology evidence="1">Peripheral membrane protein</topology>
    </subcellularLocation>
</comment>
<dbReference type="PANTHER" id="PTHR43297">
    <property type="entry name" value="OLIGOPEPTIDE TRANSPORT ATP-BINDING PROTEIN APPD"/>
    <property type="match status" value="1"/>
</dbReference>
<dbReference type="InterPro" id="IPR027417">
    <property type="entry name" value="P-loop_NTPase"/>
</dbReference>
<dbReference type="Gene3D" id="3.40.50.300">
    <property type="entry name" value="P-loop containing nucleotide triphosphate hydrolases"/>
    <property type="match status" value="1"/>
</dbReference>
<evidence type="ECO:0000256" key="3">
    <source>
        <dbReference type="ARBA" id="ARBA00022448"/>
    </source>
</evidence>
<protein>
    <submittedName>
        <fullName evidence="9">Oligopeptide transporter ATP-binding component</fullName>
    </submittedName>
</protein>
<keyword evidence="5" id="KW-0547">Nucleotide-binding</keyword>
<keyword evidence="7" id="KW-0472">Membrane</keyword>
<dbReference type="PATRIC" id="fig|1549748.8.peg.377"/>
<evidence type="ECO:0000256" key="7">
    <source>
        <dbReference type="ARBA" id="ARBA00023136"/>
    </source>
</evidence>
<evidence type="ECO:0000259" key="8">
    <source>
        <dbReference type="PROSITE" id="PS50893"/>
    </source>
</evidence>
<dbReference type="PANTHER" id="PTHR43297:SF7">
    <property type="entry name" value="D,D-DIPEPTIDE TRANSPORT ATP-BINDING PROTEIN DDPD-RELATED"/>
    <property type="match status" value="1"/>
</dbReference>
<dbReference type="NCBIfam" id="TIGR01727">
    <property type="entry name" value="oligo_HPY"/>
    <property type="match status" value="1"/>
</dbReference>
<dbReference type="SUPFAM" id="SSF52540">
    <property type="entry name" value="P-loop containing nucleoside triphosphate hydrolases"/>
    <property type="match status" value="1"/>
</dbReference>
<evidence type="ECO:0000313" key="9">
    <source>
        <dbReference type="EMBL" id="KKJ76679.1"/>
    </source>
</evidence>
<accession>A0A0M2R8D2</accession>
<dbReference type="InterPro" id="IPR013563">
    <property type="entry name" value="Oligopep_ABC_C"/>
</dbReference>
<dbReference type="GO" id="GO:0005886">
    <property type="term" value="C:plasma membrane"/>
    <property type="evidence" value="ECO:0007669"/>
    <property type="project" value="UniProtKB-SubCell"/>
</dbReference>
<dbReference type="InterPro" id="IPR003439">
    <property type="entry name" value="ABC_transporter-like_ATP-bd"/>
</dbReference>
<dbReference type="InterPro" id="IPR003593">
    <property type="entry name" value="AAA+_ATPase"/>
</dbReference>
<dbReference type="FunFam" id="3.40.50.300:FF:000016">
    <property type="entry name" value="Oligopeptide ABC transporter ATP-binding component"/>
    <property type="match status" value="1"/>
</dbReference>